<evidence type="ECO:0000313" key="4">
    <source>
        <dbReference type="EMBL" id="MBW8182110.1"/>
    </source>
</evidence>
<reference evidence="4 5" key="1">
    <citation type="submission" date="2021-07" db="EMBL/GenBank/DDBJ databases">
        <title>Shewanella sp. nov, isolated from SCS.</title>
        <authorList>
            <person name="Cao W.R."/>
        </authorList>
    </citation>
    <scope>NUCLEOTIDE SEQUENCE [LARGE SCALE GENOMIC DNA]</scope>
    <source>
        <strain evidence="4 5">NR704-98</strain>
    </source>
</reference>
<dbReference type="InterPro" id="IPR001509">
    <property type="entry name" value="Epimerase_deHydtase"/>
</dbReference>
<evidence type="ECO:0000313" key="5">
    <source>
        <dbReference type="Proteomes" id="UP001195963"/>
    </source>
</evidence>
<sequence>MKILITGASGFVGHQVVRALEDEHQLYLLSRHPAKARERLGTEHQYLASLDDLANLDGFDVVINLAGEPIADKRWSSSQKEKICHSRWNLTARLAQLIEQSQTPPSVLINASAIGIYGNQEAQPVDETFMLPQTDERPLPFPQTVCQKWETLALNASSQQTRVCVIRIGLVLGLSGGALPKMLPAFKLGLGGPIASGKQGMSWIHQDDLVSLILFLIKSNTCCGVFNATAPHPISNVSFSKALADTLSRPAFIPMPAFVLNTLLGEMAQLLTQGQYVLPTRLIEAGYRFKFPQLSYALTDILAKKSY</sequence>
<evidence type="ECO:0000259" key="2">
    <source>
        <dbReference type="Pfam" id="PF01370"/>
    </source>
</evidence>
<dbReference type="Pfam" id="PF08338">
    <property type="entry name" value="DUF1731"/>
    <property type="match status" value="1"/>
</dbReference>
<dbReference type="RefSeq" id="WP_220107851.1">
    <property type="nucleotide sequence ID" value="NZ_JAHZST010000001.1"/>
</dbReference>
<protein>
    <submittedName>
        <fullName evidence="4">TIGR01777 family oxidoreductase</fullName>
    </submittedName>
</protein>
<dbReference type="Gene3D" id="3.40.50.720">
    <property type="entry name" value="NAD(P)-binding Rossmann-like Domain"/>
    <property type="match status" value="1"/>
</dbReference>
<keyword evidence="5" id="KW-1185">Reference proteome</keyword>
<dbReference type="CDD" id="cd05242">
    <property type="entry name" value="SDR_a8"/>
    <property type="match status" value="1"/>
</dbReference>
<dbReference type="Pfam" id="PF01370">
    <property type="entry name" value="Epimerase"/>
    <property type="match status" value="1"/>
</dbReference>
<proteinExistence type="inferred from homology"/>
<evidence type="ECO:0000259" key="3">
    <source>
        <dbReference type="Pfam" id="PF08338"/>
    </source>
</evidence>
<dbReference type="InterPro" id="IPR036291">
    <property type="entry name" value="NAD(P)-bd_dom_sf"/>
</dbReference>
<dbReference type="InterPro" id="IPR013549">
    <property type="entry name" value="DUF1731"/>
</dbReference>
<organism evidence="4 5">
    <name type="scientific">Shewanella nanhaiensis</name>
    <dbReference type="NCBI Taxonomy" id="2864872"/>
    <lineage>
        <taxon>Bacteria</taxon>
        <taxon>Pseudomonadati</taxon>
        <taxon>Pseudomonadota</taxon>
        <taxon>Gammaproteobacteria</taxon>
        <taxon>Alteromonadales</taxon>
        <taxon>Shewanellaceae</taxon>
        <taxon>Shewanella</taxon>
    </lineage>
</organism>
<dbReference type="InterPro" id="IPR010099">
    <property type="entry name" value="SDR39U1"/>
</dbReference>
<dbReference type="PANTHER" id="PTHR11092">
    <property type="entry name" value="SUGAR NUCLEOTIDE EPIMERASE RELATED"/>
    <property type="match status" value="1"/>
</dbReference>
<feature type="domain" description="DUF1731" evidence="3">
    <location>
        <begin position="255"/>
        <end position="301"/>
    </location>
</feature>
<dbReference type="SUPFAM" id="SSF51735">
    <property type="entry name" value="NAD(P)-binding Rossmann-fold domains"/>
    <property type="match status" value="1"/>
</dbReference>
<dbReference type="PANTHER" id="PTHR11092:SF0">
    <property type="entry name" value="EPIMERASE FAMILY PROTEIN SDR39U1"/>
    <property type="match status" value="1"/>
</dbReference>
<gene>
    <name evidence="4" type="ORF">K0625_00400</name>
</gene>
<comment type="caution">
    <text evidence="4">The sequence shown here is derived from an EMBL/GenBank/DDBJ whole genome shotgun (WGS) entry which is preliminary data.</text>
</comment>
<dbReference type="NCBIfam" id="TIGR01777">
    <property type="entry name" value="yfcH"/>
    <property type="match status" value="1"/>
</dbReference>
<accession>A0ABS7DXV6</accession>
<feature type="domain" description="NAD-dependent epimerase/dehydratase" evidence="2">
    <location>
        <begin position="3"/>
        <end position="219"/>
    </location>
</feature>
<evidence type="ECO:0000256" key="1">
    <source>
        <dbReference type="ARBA" id="ARBA00009353"/>
    </source>
</evidence>
<dbReference type="EMBL" id="JAHZST010000001">
    <property type="protein sequence ID" value="MBW8182110.1"/>
    <property type="molecule type" value="Genomic_DNA"/>
</dbReference>
<dbReference type="Proteomes" id="UP001195963">
    <property type="component" value="Unassembled WGS sequence"/>
</dbReference>
<name>A0ABS7DXV6_9GAMM</name>
<comment type="similarity">
    <text evidence="1">Belongs to the NAD(P)-dependent epimerase/dehydratase family. SDR39U1 subfamily.</text>
</comment>